<sequence length="166" mass="19067">MALFDFFKKKKTQEKEPKRYPITPEMTDGVSFVYSLIKDQFSLIEKSGVKTPPLLYKGDNGDYEINQWLAGYISGFYDAFLQSKNQKYDPNALELIFSVLYGEEVAEEGIKQCIVAMMTLGDKSDNLFKVAFEEFNDGLYAGGNNFFDWKDKKIFAPLGIYNKYAM</sequence>
<name>A0A7Y8CKE3_9PSED</name>
<gene>
    <name evidence="1" type="ORF">HX876_18430</name>
</gene>
<dbReference type="RefSeq" id="WP_177057866.1">
    <property type="nucleotide sequence ID" value="NZ_JACAPS010000014.1"/>
</dbReference>
<evidence type="ECO:0000313" key="1">
    <source>
        <dbReference type="EMBL" id="NWC34368.1"/>
    </source>
</evidence>
<comment type="caution">
    <text evidence="1">The sequence shown here is derived from an EMBL/GenBank/DDBJ whole genome shotgun (WGS) entry which is preliminary data.</text>
</comment>
<evidence type="ECO:0000313" key="2">
    <source>
        <dbReference type="Proteomes" id="UP000520592"/>
    </source>
</evidence>
<organism evidence="1 2">
    <name type="scientific">Pseudomonas gingeri</name>
    <dbReference type="NCBI Taxonomy" id="117681"/>
    <lineage>
        <taxon>Bacteria</taxon>
        <taxon>Pseudomonadati</taxon>
        <taxon>Pseudomonadota</taxon>
        <taxon>Gammaproteobacteria</taxon>
        <taxon>Pseudomonadales</taxon>
        <taxon>Pseudomonadaceae</taxon>
        <taxon>Pseudomonas</taxon>
    </lineage>
</organism>
<protein>
    <submittedName>
        <fullName evidence="1">Uncharacterized protein</fullName>
    </submittedName>
</protein>
<reference evidence="1 2" key="1">
    <citation type="submission" date="2020-04" db="EMBL/GenBank/DDBJ databases">
        <title>Molecular characterization of pseudomonads from Agaricus bisporus reveal novel blotch 2 pathogens in Western Europe.</title>
        <authorList>
            <person name="Taparia T."/>
            <person name="Krijger M."/>
            <person name="Haynes E."/>
            <person name="Elpinstone J.G."/>
            <person name="Noble R."/>
            <person name="Van Der Wolf J."/>
        </authorList>
    </citation>
    <scope>NUCLEOTIDE SEQUENCE [LARGE SCALE GENOMIC DNA]</scope>
    <source>
        <strain evidence="1 2">IPO3737</strain>
    </source>
</reference>
<proteinExistence type="predicted"/>
<dbReference type="EMBL" id="JACAQD010000021">
    <property type="protein sequence ID" value="NWC34368.1"/>
    <property type="molecule type" value="Genomic_DNA"/>
</dbReference>
<accession>A0A7Y8CKE3</accession>
<dbReference type="AlphaFoldDB" id="A0A7Y8CKE3"/>
<dbReference type="Proteomes" id="UP000520592">
    <property type="component" value="Unassembled WGS sequence"/>
</dbReference>